<name>A0A0C2MEN5_THEKT</name>
<sequence>MTYSLCVSMSEISTYFEDRPSISLRVANSLLLIISVLTVFLTIIGEMSILLAGSVLLSHLFFKVSLNTHPNYSLSLAFLLGIVFVIINHVLYLFWDDKGTYSHPFTYVGFATIFFWCLPVTLVLSLNDQNVFIPSHLGGNTQSHRQSLVKRIFKSLTDVTF</sequence>
<keyword evidence="1" id="KW-1133">Transmembrane helix</keyword>
<evidence type="ECO:0000313" key="3">
    <source>
        <dbReference type="Proteomes" id="UP000031668"/>
    </source>
</evidence>
<dbReference type="Proteomes" id="UP000031668">
    <property type="component" value="Unassembled WGS sequence"/>
</dbReference>
<feature type="transmembrane region" description="Helical" evidence="1">
    <location>
        <begin position="107"/>
        <end position="126"/>
    </location>
</feature>
<dbReference type="EMBL" id="JWZT01004858">
    <property type="protein sequence ID" value="KII62864.1"/>
    <property type="molecule type" value="Genomic_DNA"/>
</dbReference>
<dbReference type="GO" id="GO:0006888">
    <property type="term" value="P:endoplasmic reticulum to Golgi vesicle-mediated transport"/>
    <property type="evidence" value="ECO:0007669"/>
    <property type="project" value="InterPro"/>
</dbReference>
<dbReference type="InterPro" id="IPR007277">
    <property type="entry name" value="Svp26/Tex261"/>
</dbReference>
<dbReference type="GO" id="GO:0016020">
    <property type="term" value="C:membrane"/>
    <property type="evidence" value="ECO:0007669"/>
    <property type="project" value="InterPro"/>
</dbReference>
<proteinExistence type="predicted"/>
<feature type="transmembrane region" description="Helical" evidence="1">
    <location>
        <begin position="29"/>
        <end position="62"/>
    </location>
</feature>
<evidence type="ECO:0000256" key="1">
    <source>
        <dbReference type="SAM" id="Phobius"/>
    </source>
</evidence>
<evidence type="ECO:0000313" key="2">
    <source>
        <dbReference type="EMBL" id="KII62864.1"/>
    </source>
</evidence>
<comment type="caution">
    <text evidence="2">The sequence shown here is derived from an EMBL/GenBank/DDBJ whole genome shotgun (WGS) entry which is preliminary data.</text>
</comment>
<dbReference type="AlphaFoldDB" id="A0A0C2MEN5"/>
<gene>
    <name evidence="2" type="ORF">RF11_12225</name>
</gene>
<feature type="transmembrane region" description="Helical" evidence="1">
    <location>
        <begin position="74"/>
        <end position="95"/>
    </location>
</feature>
<dbReference type="GO" id="GO:0097020">
    <property type="term" value="F:COPII receptor activity"/>
    <property type="evidence" value="ECO:0007669"/>
    <property type="project" value="InterPro"/>
</dbReference>
<accession>A0A0C2MEN5</accession>
<dbReference type="Pfam" id="PF04148">
    <property type="entry name" value="Erv26"/>
    <property type="match status" value="1"/>
</dbReference>
<keyword evidence="3" id="KW-1185">Reference proteome</keyword>
<reference evidence="2 3" key="1">
    <citation type="journal article" date="2014" name="Genome Biol. Evol.">
        <title>The genome of the myxosporean Thelohanellus kitauei shows adaptations to nutrient acquisition within its fish host.</title>
        <authorList>
            <person name="Yang Y."/>
            <person name="Xiong J."/>
            <person name="Zhou Z."/>
            <person name="Huo F."/>
            <person name="Miao W."/>
            <person name="Ran C."/>
            <person name="Liu Y."/>
            <person name="Zhang J."/>
            <person name="Feng J."/>
            <person name="Wang M."/>
            <person name="Wang M."/>
            <person name="Wang L."/>
            <person name="Yao B."/>
        </authorList>
    </citation>
    <scope>NUCLEOTIDE SEQUENCE [LARGE SCALE GENOMIC DNA]</scope>
    <source>
        <strain evidence="2">Wuqing</strain>
    </source>
</reference>
<keyword evidence="1" id="KW-0472">Membrane</keyword>
<dbReference type="GO" id="GO:0005737">
    <property type="term" value="C:cytoplasm"/>
    <property type="evidence" value="ECO:0007669"/>
    <property type="project" value="GOC"/>
</dbReference>
<organism evidence="2 3">
    <name type="scientific">Thelohanellus kitauei</name>
    <name type="common">Myxosporean</name>
    <dbReference type="NCBI Taxonomy" id="669202"/>
    <lineage>
        <taxon>Eukaryota</taxon>
        <taxon>Metazoa</taxon>
        <taxon>Cnidaria</taxon>
        <taxon>Myxozoa</taxon>
        <taxon>Myxosporea</taxon>
        <taxon>Bivalvulida</taxon>
        <taxon>Platysporina</taxon>
        <taxon>Myxobolidae</taxon>
        <taxon>Thelohanellus</taxon>
    </lineage>
</organism>
<protein>
    <submittedName>
        <fullName evidence="2">Uncharacterized protein</fullName>
    </submittedName>
</protein>
<keyword evidence="1" id="KW-0812">Transmembrane</keyword>